<keyword evidence="2" id="KW-1185">Reference proteome</keyword>
<dbReference type="HOGENOM" id="CLU_1267604_0_0_1"/>
<proteinExistence type="predicted"/>
<dbReference type="Proteomes" id="UP000054279">
    <property type="component" value="Unassembled WGS sequence"/>
</dbReference>
<dbReference type="AlphaFoldDB" id="A0A0C9U5P9"/>
<organism evidence="1 2">
    <name type="scientific">Sphaerobolus stellatus (strain SS14)</name>
    <dbReference type="NCBI Taxonomy" id="990650"/>
    <lineage>
        <taxon>Eukaryota</taxon>
        <taxon>Fungi</taxon>
        <taxon>Dikarya</taxon>
        <taxon>Basidiomycota</taxon>
        <taxon>Agaricomycotina</taxon>
        <taxon>Agaricomycetes</taxon>
        <taxon>Phallomycetidae</taxon>
        <taxon>Geastrales</taxon>
        <taxon>Sphaerobolaceae</taxon>
        <taxon>Sphaerobolus</taxon>
    </lineage>
</organism>
<gene>
    <name evidence="1" type="ORF">M422DRAFT_274839</name>
</gene>
<protein>
    <submittedName>
        <fullName evidence="1">Uncharacterized protein</fullName>
    </submittedName>
</protein>
<sequence length="218" mass="23583">MIEWLNLRRLAVVRIVGYALWRAAVVNPSCGQVALFEYRDKDASADVKEADAMQQSRNKHRVAVRLSLDPTSGACDSTSDNVTSLDVAETLQRGLGALHCPMPVQHRTRAEPTVKAEKLPPSHTRIRLQTHIRSAFVVPMIGTPIPLSHSSSSSALHSMRITLQGGQRGVLVAVNAYGERDRAAVDEGGYALETHPACPPAIGYAQARSGSISTAFYS</sequence>
<reference evidence="1 2" key="1">
    <citation type="submission" date="2014-06" db="EMBL/GenBank/DDBJ databases">
        <title>Evolutionary Origins and Diversification of the Mycorrhizal Mutualists.</title>
        <authorList>
            <consortium name="DOE Joint Genome Institute"/>
            <consortium name="Mycorrhizal Genomics Consortium"/>
            <person name="Kohler A."/>
            <person name="Kuo A."/>
            <person name="Nagy L.G."/>
            <person name="Floudas D."/>
            <person name="Copeland A."/>
            <person name="Barry K.W."/>
            <person name="Cichocki N."/>
            <person name="Veneault-Fourrey C."/>
            <person name="LaButti K."/>
            <person name="Lindquist E.A."/>
            <person name="Lipzen A."/>
            <person name="Lundell T."/>
            <person name="Morin E."/>
            <person name="Murat C."/>
            <person name="Riley R."/>
            <person name="Ohm R."/>
            <person name="Sun H."/>
            <person name="Tunlid A."/>
            <person name="Henrissat B."/>
            <person name="Grigoriev I.V."/>
            <person name="Hibbett D.S."/>
            <person name="Martin F."/>
        </authorList>
    </citation>
    <scope>NUCLEOTIDE SEQUENCE [LARGE SCALE GENOMIC DNA]</scope>
    <source>
        <strain evidence="1 2">SS14</strain>
    </source>
</reference>
<evidence type="ECO:0000313" key="1">
    <source>
        <dbReference type="EMBL" id="KIJ24397.1"/>
    </source>
</evidence>
<evidence type="ECO:0000313" key="2">
    <source>
        <dbReference type="Proteomes" id="UP000054279"/>
    </source>
</evidence>
<dbReference type="EMBL" id="KN837494">
    <property type="protein sequence ID" value="KIJ24397.1"/>
    <property type="molecule type" value="Genomic_DNA"/>
</dbReference>
<accession>A0A0C9U5P9</accession>
<name>A0A0C9U5P9_SPHS4</name>